<evidence type="ECO:0000313" key="1">
    <source>
        <dbReference type="EMBL" id="KAK3778933.1"/>
    </source>
</evidence>
<evidence type="ECO:0000313" key="2">
    <source>
        <dbReference type="Proteomes" id="UP001283361"/>
    </source>
</evidence>
<comment type="caution">
    <text evidence="1">The sequence shown here is derived from an EMBL/GenBank/DDBJ whole genome shotgun (WGS) entry which is preliminary data.</text>
</comment>
<protein>
    <submittedName>
        <fullName evidence="1">Uncharacterized protein</fullName>
    </submittedName>
</protein>
<gene>
    <name evidence="1" type="ORF">RRG08_034196</name>
</gene>
<dbReference type="EMBL" id="JAWDGP010002890">
    <property type="protein sequence ID" value="KAK3778933.1"/>
    <property type="molecule type" value="Genomic_DNA"/>
</dbReference>
<accession>A0AAE1DRF4</accession>
<name>A0AAE1DRF4_9GAST</name>
<dbReference type="AlphaFoldDB" id="A0AAE1DRF4"/>
<reference evidence="1" key="1">
    <citation type="journal article" date="2023" name="G3 (Bethesda)">
        <title>A reference genome for the long-term kleptoplast-retaining sea slug Elysia crispata morphotype clarki.</title>
        <authorList>
            <person name="Eastman K.E."/>
            <person name="Pendleton A.L."/>
            <person name="Shaikh M.A."/>
            <person name="Suttiyut T."/>
            <person name="Ogas R."/>
            <person name="Tomko P."/>
            <person name="Gavelis G."/>
            <person name="Widhalm J.R."/>
            <person name="Wisecaver J.H."/>
        </authorList>
    </citation>
    <scope>NUCLEOTIDE SEQUENCE</scope>
    <source>
        <strain evidence="1">ECLA1</strain>
    </source>
</reference>
<keyword evidence="2" id="KW-1185">Reference proteome</keyword>
<sequence>MKQKPTKQNVRPQTYTQMCLAYLGASLFSGKACRLDVNARLLKAGPRWCSVMSYVLRLSDGLAKKQETSEQKARIRPGTR</sequence>
<proteinExistence type="predicted"/>
<dbReference type="Proteomes" id="UP001283361">
    <property type="component" value="Unassembled WGS sequence"/>
</dbReference>
<organism evidence="1 2">
    <name type="scientific">Elysia crispata</name>
    <name type="common">lettuce slug</name>
    <dbReference type="NCBI Taxonomy" id="231223"/>
    <lineage>
        <taxon>Eukaryota</taxon>
        <taxon>Metazoa</taxon>
        <taxon>Spiralia</taxon>
        <taxon>Lophotrochozoa</taxon>
        <taxon>Mollusca</taxon>
        <taxon>Gastropoda</taxon>
        <taxon>Heterobranchia</taxon>
        <taxon>Euthyneura</taxon>
        <taxon>Panpulmonata</taxon>
        <taxon>Sacoglossa</taxon>
        <taxon>Placobranchoidea</taxon>
        <taxon>Plakobranchidae</taxon>
        <taxon>Elysia</taxon>
    </lineage>
</organism>